<dbReference type="eggNOG" id="arCOG11070">
    <property type="taxonomic scope" value="Archaea"/>
</dbReference>
<proteinExistence type="predicted"/>
<dbReference type="Proteomes" id="UP000010878">
    <property type="component" value="Chromosome"/>
</dbReference>
<keyword evidence="3" id="KW-1185">Reference proteome</keyword>
<accession>L0JSR7</accession>
<keyword evidence="1" id="KW-1133">Transmembrane helix</keyword>
<dbReference type="OrthoDB" id="327186at2157"/>
<dbReference type="GeneID" id="14405206"/>
<protein>
    <submittedName>
        <fullName evidence="2">Uncharacterized protein</fullName>
    </submittedName>
</protein>
<evidence type="ECO:0000313" key="2">
    <source>
        <dbReference type="EMBL" id="AGB36057.1"/>
    </source>
</evidence>
<name>L0JSR7_9EURY</name>
<keyword evidence="1" id="KW-0472">Membrane</keyword>
<gene>
    <name evidence="2" type="ORF">Natoc_0178</name>
</gene>
<dbReference type="AlphaFoldDB" id="L0JSR7"/>
<evidence type="ECO:0000256" key="1">
    <source>
        <dbReference type="SAM" id="Phobius"/>
    </source>
</evidence>
<dbReference type="KEGG" id="nou:Natoc_0178"/>
<organism evidence="2 3">
    <name type="scientific">Natronococcus occultus SP4</name>
    <dbReference type="NCBI Taxonomy" id="694430"/>
    <lineage>
        <taxon>Archaea</taxon>
        <taxon>Methanobacteriati</taxon>
        <taxon>Methanobacteriota</taxon>
        <taxon>Stenosarchaea group</taxon>
        <taxon>Halobacteria</taxon>
        <taxon>Halobacteriales</taxon>
        <taxon>Natrialbaceae</taxon>
        <taxon>Natronococcus</taxon>
    </lineage>
</organism>
<evidence type="ECO:0000313" key="3">
    <source>
        <dbReference type="Proteomes" id="UP000010878"/>
    </source>
</evidence>
<dbReference type="EMBL" id="CP003929">
    <property type="protein sequence ID" value="AGB36057.1"/>
    <property type="molecule type" value="Genomic_DNA"/>
</dbReference>
<keyword evidence="1" id="KW-0812">Transmembrane</keyword>
<dbReference type="HOGENOM" id="CLU_200168_0_0_2"/>
<reference evidence="2 3" key="1">
    <citation type="submission" date="2012-11" db="EMBL/GenBank/DDBJ databases">
        <title>FINISHED of Natronococcus occultus SP4, DSM 3396.</title>
        <authorList>
            <consortium name="DOE Joint Genome Institute"/>
            <person name="Eisen J."/>
            <person name="Huntemann M."/>
            <person name="Wei C.-L."/>
            <person name="Han J."/>
            <person name="Detter J.C."/>
            <person name="Han C."/>
            <person name="Tapia R."/>
            <person name="Chen A."/>
            <person name="Kyrpides N."/>
            <person name="Mavromatis K."/>
            <person name="Markowitz V."/>
            <person name="Szeto E."/>
            <person name="Ivanova N."/>
            <person name="Mikhailova N."/>
            <person name="Ovchinnikova G."/>
            <person name="Pagani I."/>
            <person name="Pati A."/>
            <person name="Goodwin L."/>
            <person name="Nordberg H.P."/>
            <person name="Cantor M.N."/>
            <person name="Hua S.X."/>
            <person name="Woyke T."/>
            <person name="Eisen J."/>
            <person name="Klenk H.-P."/>
            <person name="Klenk H.-P."/>
        </authorList>
    </citation>
    <scope>NUCLEOTIDE SEQUENCE [LARGE SCALE GENOMIC DNA]</scope>
    <source>
        <strain evidence="2 3">SP4</strain>
    </source>
</reference>
<feature type="transmembrane region" description="Helical" evidence="1">
    <location>
        <begin position="12"/>
        <end position="33"/>
    </location>
</feature>
<sequence length="72" mass="7748">MRAYLESDIGFYYTVGAFTTAVFVVALAALAVITPAGIGTRELGGLVVGFALFMIVYFVSVTVHQLEDLEEL</sequence>
<feature type="transmembrane region" description="Helical" evidence="1">
    <location>
        <begin position="45"/>
        <end position="66"/>
    </location>
</feature>
<dbReference type="RefSeq" id="WP_015319514.1">
    <property type="nucleotide sequence ID" value="NC_019974.1"/>
</dbReference>